<name>A0A5C1DI79_9NEIS</name>
<dbReference type="AlphaFoldDB" id="A0A5C1DI79"/>
<accession>A0A5C1DI79</accession>
<keyword evidence="1" id="KW-0472">Membrane</keyword>
<gene>
    <name evidence="2" type="ORF">FYK34_13285</name>
</gene>
<dbReference type="Proteomes" id="UP000322079">
    <property type="component" value="Chromosome"/>
</dbReference>
<feature type="transmembrane region" description="Helical" evidence="1">
    <location>
        <begin position="31"/>
        <end position="49"/>
    </location>
</feature>
<feature type="transmembrane region" description="Helical" evidence="1">
    <location>
        <begin position="97"/>
        <end position="120"/>
    </location>
</feature>
<organism evidence="2 3">
    <name type="scientific">Chromobacterium paludis</name>
    <dbReference type="NCBI Taxonomy" id="2605945"/>
    <lineage>
        <taxon>Bacteria</taxon>
        <taxon>Pseudomonadati</taxon>
        <taxon>Pseudomonadota</taxon>
        <taxon>Betaproteobacteria</taxon>
        <taxon>Neisseriales</taxon>
        <taxon>Chromobacteriaceae</taxon>
        <taxon>Chromobacterium</taxon>
    </lineage>
</organism>
<protein>
    <submittedName>
        <fullName evidence="2">DUF2523 domain-containing protein</fullName>
    </submittedName>
</protein>
<evidence type="ECO:0000313" key="3">
    <source>
        <dbReference type="Proteomes" id="UP000322079"/>
    </source>
</evidence>
<dbReference type="EMBL" id="CP043473">
    <property type="protein sequence ID" value="QEL56465.1"/>
    <property type="molecule type" value="Genomic_DNA"/>
</dbReference>
<evidence type="ECO:0000313" key="2">
    <source>
        <dbReference type="EMBL" id="QEL56465.1"/>
    </source>
</evidence>
<evidence type="ECO:0000256" key="1">
    <source>
        <dbReference type="SAM" id="Phobius"/>
    </source>
</evidence>
<keyword evidence="3" id="KW-1185">Reference proteome</keyword>
<proteinExistence type="predicted"/>
<dbReference type="Pfam" id="PF10734">
    <property type="entry name" value="DUF2523"/>
    <property type="match status" value="1"/>
</dbReference>
<feature type="transmembrane region" description="Helical" evidence="1">
    <location>
        <begin position="56"/>
        <end position="77"/>
    </location>
</feature>
<keyword evidence="1" id="KW-0812">Transmembrane</keyword>
<keyword evidence="1" id="KW-1133">Transmembrane helix</keyword>
<dbReference type="KEGG" id="chrm:FYK34_13285"/>
<sequence length="127" mass="13947">MRHAREGSSHSGACLCCLLGADGVLYRIEGIAMWAFLQSAIWTALGWIFRSVLVKFVVAFGMFFVVKILAEVITYALPNALNLSGLIRAVPAGVWYYASLLQLQYGLPLIVSASISRFLIRRLPVIG</sequence>
<reference evidence="2 3" key="1">
    <citation type="submission" date="2019-08" db="EMBL/GenBank/DDBJ databases">
        <title>Chromobacterium paludis, a novel bacterium isolated from a Maryland marsh pond.</title>
        <authorList>
            <person name="Blackburn M.B."/>
            <person name="Gundersen-Rindal D.E."/>
        </authorList>
    </citation>
    <scope>NUCLEOTIDE SEQUENCE [LARGE SCALE GENOMIC DNA]</scope>
    <source>
        <strain evidence="3">IIBBL 257-1</strain>
    </source>
</reference>
<dbReference type="InterPro" id="IPR019670">
    <property type="entry name" value="DUF2523"/>
</dbReference>